<organism evidence="1 2">
    <name type="scientific">Phlebia brevispora</name>
    <dbReference type="NCBI Taxonomy" id="194682"/>
    <lineage>
        <taxon>Eukaryota</taxon>
        <taxon>Fungi</taxon>
        <taxon>Dikarya</taxon>
        <taxon>Basidiomycota</taxon>
        <taxon>Agaricomycotina</taxon>
        <taxon>Agaricomycetes</taxon>
        <taxon>Polyporales</taxon>
        <taxon>Meruliaceae</taxon>
        <taxon>Phlebia</taxon>
    </lineage>
</organism>
<reference evidence="1" key="1">
    <citation type="submission" date="2022-07" db="EMBL/GenBank/DDBJ databases">
        <title>Genome Sequence of Phlebia brevispora.</title>
        <authorList>
            <person name="Buettner E."/>
        </authorList>
    </citation>
    <scope>NUCLEOTIDE SEQUENCE</scope>
    <source>
        <strain evidence="1">MPL23</strain>
    </source>
</reference>
<comment type="caution">
    <text evidence="1">The sequence shown here is derived from an EMBL/GenBank/DDBJ whole genome shotgun (WGS) entry which is preliminary data.</text>
</comment>
<proteinExistence type="predicted"/>
<protein>
    <submittedName>
        <fullName evidence="1">Uncharacterized protein</fullName>
    </submittedName>
</protein>
<accession>A0ACC1SDK5</accession>
<gene>
    <name evidence="1" type="ORF">NM688_g6686</name>
</gene>
<name>A0ACC1SDK5_9APHY</name>
<evidence type="ECO:0000313" key="1">
    <source>
        <dbReference type="EMBL" id="KAJ3537463.1"/>
    </source>
</evidence>
<dbReference type="EMBL" id="JANHOG010001415">
    <property type="protein sequence ID" value="KAJ3537463.1"/>
    <property type="molecule type" value="Genomic_DNA"/>
</dbReference>
<sequence length="157" mass="17150">MIQKVNPQGTPAPRKGPECWGTWGPPSPYGRKYYSLEVVQHPLRARMCGFGDKDRRPLAPAAVAKMVVRREDNSVIDVDEVDCSFFLVTVDLWSQDGDKEMNLVLHPTSSDRYVPNSAPKAKRRATTSSVAAASQPSVSAAQTPVPPTPASSQYPQV</sequence>
<evidence type="ECO:0000313" key="2">
    <source>
        <dbReference type="Proteomes" id="UP001148662"/>
    </source>
</evidence>
<keyword evidence="2" id="KW-1185">Reference proteome</keyword>
<dbReference type="Proteomes" id="UP001148662">
    <property type="component" value="Unassembled WGS sequence"/>
</dbReference>